<dbReference type="Proteomes" id="UP001597013">
    <property type="component" value="Unassembled WGS sequence"/>
</dbReference>
<comment type="caution">
    <text evidence="2">The sequence shown here is derived from an EMBL/GenBank/DDBJ whole genome shotgun (WGS) entry which is preliminary data.</text>
</comment>
<gene>
    <name evidence="2" type="ORF">ACFQ1Q_11005</name>
</gene>
<organism evidence="2 3">
    <name type="scientific">Winogradskyella litorisediminis</name>
    <dbReference type="NCBI Taxonomy" id="1156618"/>
    <lineage>
        <taxon>Bacteria</taxon>
        <taxon>Pseudomonadati</taxon>
        <taxon>Bacteroidota</taxon>
        <taxon>Flavobacteriia</taxon>
        <taxon>Flavobacteriales</taxon>
        <taxon>Flavobacteriaceae</taxon>
        <taxon>Winogradskyella</taxon>
    </lineage>
</organism>
<name>A0ABW3N7W9_9FLAO</name>
<keyword evidence="3" id="KW-1185">Reference proteome</keyword>
<proteinExistence type="predicted"/>
<evidence type="ECO:0000313" key="3">
    <source>
        <dbReference type="Proteomes" id="UP001597013"/>
    </source>
</evidence>
<dbReference type="RefSeq" id="WP_386131248.1">
    <property type="nucleotide sequence ID" value="NZ_JBHTJL010000015.1"/>
</dbReference>
<dbReference type="EMBL" id="JBHTJL010000015">
    <property type="protein sequence ID" value="MFD1063774.1"/>
    <property type="molecule type" value="Genomic_DNA"/>
</dbReference>
<evidence type="ECO:0000313" key="2">
    <source>
        <dbReference type="EMBL" id="MFD1063774.1"/>
    </source>
</evidence>
<accession>A0ABW3N7W9</accession>
<feature type="signal peptide" evidence="1">
    <location>
        <begin position="1"/>
        <end position="20"/>
    </location>
</feature>
<protein>
    <recommendedName>
        <fullName evidence="4">Lipocalin-like domain-containing protein</fullName>
    </recommendedName>
</protein>
<sequence>MKKILSLLCVFLLCSAFQCDDEPLEGEFVTDTEAACQIASLNTAEAALAFLAADDENYTEICTNYRATLEAQIIACGDADGSLQAIIEELGDCVNNDNPNDAACQTAIAAKNEAEAQFNASTDANYTETCNALKLAIQAVIDECGTTAELQSQLDGLGNCILTTNPETIEGTWLLTAWNGTEPIDLNNDGEESINFLDEMDCYNNETFVFNNDGTGNSISTSYADIEIFLDPNNSEEFDFTVDCILEDETTPFTWTQSGNIVTTTDAFGTFDWTLVGNTLSTTIPEGFTVINTDDATVNTIQDLTFVYTKQ</sequence>
<reference evidence="3" key="1">
    <citation type="journal article" date="2019" name="Int. J. Syst. Evol. Microbiol.">
        <title>The Global Catalogue of Microorganisms (GCM) 10K type strain sequencing project: providing services to taxonomists for standard genome sequencing and annotation.</title>
        <authorList>
            <consortium name="The Broad Institute Genomics Platform"/>
            <consortium name="The Broad Institute Genome Sequencing Center for Infectious Disease"/>
            <person name="Wu L."/>
            <person name="Ma J."/>
        </authorList>
    </citation>
    <scope>NUCLEOTIDE SEQUENCE [LARGE SCALE GENOMIC DNA]</scope>
    <source>
        <strain evidence="3">CCUG 62215</strain>
    </source>
</reference>
<evidence type="ECO:0000256" key="1">
    <source>
        <dbReference type="SAM" id="SignalP"/>
    </source>
</evidence>
<feature type="chain" id="PRO_5046165161" description="Lipocalin-like domain-containing protein" evidence="1">
    <location>
        <begin position="21"/>
        <end position="311"/>
    </location>
</feature>
<keyword evidence="1" id="KW-0732">Signal</keyword>
<evidence type="ECO:0008006" key="4">
    <source>
        <dbReference type="Google" id="ProtNLM"/>
    </source>
</evidence>